<dbReference type="GO" id="GO:0004673">
    <property type="term" value="F:protein histidine kinase activity"/>
    <property type="evidence" value="ECO:0007669"/>
    <property type="project" value="UniProtKB-EC"/>
</dbReference>
<dbReference type="GO" id="GO:0000166">
    <property type="term" value="F:nucleotide binding"/>
    <property type="evidence" value="ECO:0007669"/>
    <property type="project" value="UniProtKB-KW"/>
</dbReference>
<reference evidence="17" key="1">
    <citation type="submission" date="2014-07" db="EMBL/GenBank/DDBJ databases">
        <title>Methanogenic archaea and the global carbon cycle.</title>
        <authorList>
            <person name="Henriksen J.R."/>
            <person name="Luke J."/>
            <person name="Reinhart S."/>
            <person name="Benedict M.N."/>
            <person name="Youngblut N.D."/>
            <person name="Metcalf M.E."/>
            <person name="Whitaker R.J."/>
            <person name="Metcalf W.W."/>
        </authorList>
    </citation>
    <scope>NUCLEOTIDE SEQUENCE [LARGE SCALE GENOMIC DNA]</scope>
    <source>
        <strain evidence="17">3</strain>
    </source>
</reference>
<accession>A0A0E3SEP3</accession>
<evidence type="ECO:0000256" key="3">
    <source>
        <dbReference type="ARBA" id="ARBA00012438"/>
    </source>
</evidence>
<dbReference type="CDD" id="cd00130">
    <property type="entry name" value="PAS"/>
    <property type="match status" value="1"/>
</dbReference>
<dbReference type="InterPro" id="IPR013655">
    <property type="entry name" value="PAS_fold_3"/>
</dbReference>
<name>A0A0E3SEP3_METBA</name>
<evidence type="ECO:0000256" key="4">
    <source>
        <dbReference type="ARBA" id="ARBA00022475"/>
    </source>
</evidence>
<dbReference type="AlphaFoldDB" id="A0A0E3SEP3"/>
<evidence type="ECO:0000256" key="1">
    <source>
        <dbReference type="ARBA" id="ARBA00000085"/>
    </source>
</evidence>
<proteinExistence type="predicted"/>
<evidence type="ECO:0000313" key="18">
    <source>
        <dbReference type="Proteomes" id="UP000033066"/>
    </source>
</evidence>
<dbReference type="Gene3D" id="3.30.450.20">
    <property type="entry name" value="PAS domain"/>
    <property type="match status" value="1"/>
</dbReference>
<dbReference type="InterPro" id="IPR000700">
    <property type="entry name" value="PAS-assoc_C"/>
</dbReference>
<evidence type="ECO:0000256" key="13">
    <source>
        <dbReference type="ARBA" id="ARBA00023136"/>
    </source>
</evidence>
<dbReference type="InterPro" id="IPR035965">
    <property type="entry name" value="PAS-like_dom_sf"/>
</dbReference>
<evidence type="ECO:0000313" key="17">
    <source>
        <dbReference type="EMBL" id="AKB80664.1"/>
    </source>
</evidence>
<dbReference type="PANTHER" id="PTHR43304">
    <property type="entry name" value="PHYTOCHROME-LIKE PROTEIN CPH1"/>
    <property type="match status" value="1"/>
</dbReference>
<dbReference type="Proteomes" id="UP000033066">
    <property type="component" value="Chromosome"/>
</dbReference>
<dbReference type="EMBL" id="CP009517">
    <property type="protein sequence ID" value="AKB80664.1"/>
    <property type="molecule type" value="Genomic_DNA"/>
</dbReference>
<dbReference type="Pfam" id="PF08447">
    <property type="entry name" value="PAS_3"/>
    <property type="match status" value="1"/>
</dbReference>
<comment type="catalytic activity">
    <reaction evidence="1">
        <text>ATP + protein L-histidine = ADP + protein N-phospho-L-histidine.</text>
        <dbReference type="EC" id="2.7.13.3"/>
    </reaction>
</comment>
<dbReference type="GO" id="GO:0005886">
    <property type="term" value="C:plasma membrane"/>
    <property type="evidence" value="ECO:0007669"/>
    <property type="project" value="UniProtKB-SubCell"/>
</dbReference>
<keyword evidence="14" id="KW-0175">Coiled coil</keyword>
<dbReference type="PANTHER" id="PTHR43304:SF1">
    <property type="entry name" value="PAC DOMAIN-CONTAINING PROTEIN"/>
    <property type="match status" value="1"/>
</dbReference>
<keyword evidence="12" id="KW-1133">Transmembrane helix</keyword>
<evidence type="ECO:0000256" key="6">
    <source>
        <dbReference type="ARBA" id="ARBA00022553"/>
    </source>
</evidence>
<keyword evidence="8" id="KW-0812">Transmembrane</keyword>
<dbReference type="InterPro" id="IPR000014">
    <property type="entry name" value="PAS"/>
</dbReference>
<dbReference type="EC" id="2.7.13.3" evidence="3"/>
<gene>
    <name evidence="17" type="ORF">MSBR3_0086</name>
</gene>
<keyword evidence="4" id="KW-1003">Cell membrane</keyword>
<evidence type="ECO:0000256" key="12">
    <source>
        <dbReference type="ARBA" id="ARBA00022989"/>
    </source>
</evidence>
<dbReference type="NCBIfam" id="TIGR00229">
    <property type="entry name" value="sensory_box"/>
    <property type="match status" value="1"/>
</dbReference>
<keyword evidence="7" id="KW-0808">Transferase</keyword>
<dbReference type="InterPro" id="IPR001610">
    <property type="entry name" value="PAC"/>
</dbReference>
<evidence type="ECO:0000256" key="7">
    <source>
        <dbReference type="ARBA" id="ARBA00022679"/>
    </source>
</evidence>
<sequence length="165" mass="19369">MSSKGTIVQESIPYQALADENRALKDEIESLRVRLKDAEERERSLTEAQEISHIGNWCRNIETGEVHWSDEVYRIFGFEPQEFGVTYDKFLSRVHPDEREYLIEAVKQALNQKFFDAEYRIIRPDGEERIMHEDIRVICNNENVPIRLSGTVQDITERKKTKALI</sequence>
<keyword evidence="6" id="KW-0597">Phosphoprotein</keyword>
<dbReference type="SMART" id="SM00086">
    <property type="entry name" value="PAC"/>
    <property type="match status" value="1"/>
</dbReference>
<dbReference type="GeneID" id="24787512"/>
<dbReference type="SUPFAM" id="SSF55785">
    <property type="entry name" value="PYP-like sensor domain (PAS domain)"/>
    <property type="match status" value="1"/>
</dbReference>
<dbReference type="FunFam" id="2.10.70.100:FF:000001">
    <property type="entry name" value="Sensory transduction histidine kinase"/>
    <property type="match status" value="1"/>
</dbReference>
<keyword evidence="11 17" id="KW-0418">Kinase</keyword>
<keyword evidence="18" id="KW-1185">Reference proteome</keyword>
<feature type="domain" description="PAC" evidence="16">
    <location>
        <begin position="115"/>
        <end position="165"/>
    </location>
</feature>
<evidence type="ECO:0000256" key="9">
    <source>
        <dbReference type="ARBA" id="ARBA00022737"/>
    </source>
</evidence>
<dbReference type="PATRIC" id="fig|1434107.4.peg.98"/>
<keyword evidence="9" id="KW-0677">Repeat</keyword>
<dbReference type="InterPro" id="IPR052162">
    <property type="entry name" value="Sensor_kinase/Photoreceptor"/>
</dbReference>
<evidence type="ECO:0000259" key="16">
    <source>
        <dbReference type="PROSITE" id="PS50113"/>
    </source>
</evidence>
<protein>
    <recommendedName>
        <fullName evidence="3">histidine kinase</fullName>
        <ecNumber evidence="3">2.7.13.3</ecNumber>
    </recommendedName>
</protein>
<dbReference type="HOGENOM" id="CLU_1607142_0_0_2"/>
<evidence type="ECO:0000259" key="15">
    <source>
        <dbReference type="PROSITE" id="PS50112"/>
    </source>
</evidence>
<organism evidence="17 18">
    <name type="scientific">Methanosarcina barkeri 3</name>
    <dbReference type="NCBI Taxonomy" id="1434107"/>
    <lineage>
        <taxon>Archaea</taxon>
        <taxon>Methanobacteriati</taxon>
        <taxon>Methanobacteriota</taxon>
        <taxon>Stenosarchaea group</taxon>
        <taxon>Methanomicrobia</taxon>
        <taxon>Methanosarcinales</taxon>
        <taxon>Methanosarcinaceae</taxon>
        <taxon>Methanosarcina</taxon>
    </lineage>
</organism>
<feature type="domain" description="PAS" evidence="15">
    <location>
        <begin position="66"/>
        <end position="113"/>
    </location>
</feature>
<dbReference type="PROSITE" id="PS50113">
    <property type="entry name" value="PAC"/>
    <property type="match status" value="1"/>
</dbReference>
<dbReference type="PROSITE" id="PS50112">
    <property type="entry name" value="PAS"/>
    <property type="match status" value="1"/>
</dbReference>
<evidence type="ECO:0000256" key="8">
    <source>
        <dbReference type="ARBA" id="ARBA00022692"/>
    </source>
</evidence>
<dbReference type="FunFam" id="3.30.450.20:FF:000088">
    <property type="entry name" value="Sensory transduction histidine kinase"/>
    <property type="match status" value="1"/>
</dbReference>
<keyword evidence="10" id="KW-0547">Nucleotide-binding</keyword>
<dbReference type="OrthoDB" id="124332at2157"/>
<evidence type="ECO:0000256" key="14">
    <source>
        <dbReference type="SAM" id="Coils"/>
    </source>
</evidence>
<keyword evidence="13" id="KW-0472">Membrane</keyword>
<dbReference type="STRING" id="1434107.MSBR3_0086"/>
<comment type="subcellular location">
    <subcellularLocation>
        <location evidence="2">Cell inner membrane</location>
        <topology evidence="2">Multi-pass membrane protein</topology>
    </subcellularLocation>
</comment>
<evidence type="ECO:0000256" key="10">
    <source>
        <dbReference type="ARBA" id="ARBA00022741"/>
    </source>
</evidence>
<keyword evidence="5" id="KW-0997">Cell inner membrane</keyword>
<dbReference type="Gene3D" id="2.10.70.100">
    <property type="match status" value="1"/>
</dbReference>
<dbReference type="RefSeq" id="WP_048105688.1">
    <property type="nucleotide sequence ID" value="NZ_CP009517.1"/>
</dbReference>
<evidence type="ECO:0000256" key="2">
    <source>
        <dbReference type="ARBA" id="ARBA00004429"/>
    </source>
</evidence>
<evidence type="ECO:0000256" key="5">
    <source>
        <dbReference type="ARBA" id="ARBA00022519"/>
    </source>
</evidence>
<evidence type="ECO:0000256" key="11">
    <source>
        <dbReference type="ARBA" id="ARBA00022777"/>
    </source>
</evidence>
<feature type="coiled-coil region" evidence="14">
    <location>
        <begin position="14"/>
        <end position="48"/>
    </location>
</feature>
<dbReference type="KEGG" id="mbak:MSBR3_0086"/>